<dbReference type="Pfam" id="PF24883">
    <property type="entry name" value="NPHP3_N"/>
    <property type="match status" value="1"/>
</dbReference>
<feature type="repeat" description="WD" evidence="3">
    <location>
        <begin position="700"/>
        <end position="741"/>
    </location>
</feature>
<dbReference type="CDD" id="cd00200">
    <property type="entry name" value="WD40"/>
    <property type="match status" value="1"/>
</dbReference>
<dbReference type="SUPFAM" id="SSF50978">
    <property type="entry name" value="WD40 repeat-like"/>
    <property type="match status" value="1"/>
</dbReference>
<feature type="repeat" description="WD" evidence="3">
    <location>
        <begin position="829"/>
        <end position="870"/>
    </location>
</feature>
<dbReference type="InterPro" id="IPR011047">
    <property type="entry name" value="Quinoprotein_ADH-like_sf"/>
</dbReference>
<dbReference type="PROSITE" id="PS50837">
    <property type="entry name" value="NACHT"/>
    <property type="match status" value="1"/>
</dbReference>
<dbReference type="PROSITE" id="PS50294">
    <property type="entry name" value="WD_REPEATS_REGION"/>
    <property type="match status" value="9"/>
</dbReference>
<dbReference type="OrthoDB" id="163438at2759"/>
<dbReference type="InterPro" id="IPR056884">
    <property type="entry name" value="NPHP3-like_N"/>
</dbReference>
<dbReference type="InterPro" id="IPR007111">
    <property type="entry name" value="NACHT_NTPase"/>
</dbReference>
<feature type="non-terminal residue" evidence="5">
    <location>
        <position position="1"/>
    </location>
</feature>
<evidence type="ECO:0000256" key="1">
    <source>
        <dbReference type="ARBA" id="ARBA00022574"/>
    </source>
</evidence>
<gene>
    <name evidence="5" type="ORF">M404DRAFT_168052</name>
</gene>
<keyword evidence="2" id="KW-0677">Repeat</keyword>
<dbReference type="PROSITE" id="PS50082">
    <property type="entry name" value="WD_REPEATS_2"/>
    <property type="match status" value="10"/>
</dbReference>
<dbReference type="Gene3D" id="2.130.10.10">
    <property type="entry name" value="YVTN repeat-like/Quinoprotein amine dehydrogenase"/>
    <property type="match status" value="4"/>
</dbReference>
<evidence type="ECO:0000313" key="5">
    <source>
        <dbReference type="EMBL" id="KIN94536.1"/>
    </source>
</evidence>
<feature type="repeat" description="WD" evidence="3">
    <location>
        <begin position="1190"/>
        <end position="1231"/>
    </location>
</feature>
<reference evidence="6" key="2">
    <citation type="submission" date="2015-01" db="EMBL/GenBank/DDBJ databases">
        <title>Evolutionary Origins and Diversification of the Mycorrhizal Mutualists.</title>
        <authorList>
            <consortium name="DOE Joint Genome Institute"/>
            <consortium name="Mycorrhizal Genomics Consortium"/>
            <person name="Kohler A."/>
            <person name="Kuo A."/>
            <person name="Nagy L.G."/>
            <person name="Floudas D."/>
            <person name="Copeland A."/>
            <person name="Barry K.W."/>
            <person name="Cichocki N."/>
            <person name="Veneault-Fourrey C."/>
            <person name="LaButti K."/>
            <person name="Lindquist E.A."/>
            <person name="Lipzen A."/>
            <person name="Lundell T."/>
            <person name="Morin E."/>
            <person name="Murat C."/>
            <person name="Riley R."/>
            <person name="Ohm R."/>
            <person name="Sun H."/>
            <person name="Tunlid A."/>
            <person name="Henrissat B."/>
            <person name="Grigoriev I.V."/>
            <person name="Hibbett D.S."/>
            <person name="Martin F."/>
        </authorList>
    </citation>
    <scope>NUCLEOTIDE SEQUENCE [LARGE SCALE GENOMIC DNA]</scope>
    <source>
        <strain evidence="6">Marx 270</strain>
    </source>
</reference>
<feature type="repeat" description="WD" evidence="3">
    <location>
        <begin position="915"/>
        <end position="956"/>
    </location>
</feature>
<dbReference type="PRINTS" id="PR00320">
    <property type="entry name" value="GPROTEINBRPT"/>
</dbReference>
<keyword evidence="6" id="KW-1185">Reference proteome</keyword>
<dbReference type="STRING" id="870435.A0A0C3JA11"/>
<organism evidence="5 6">
    <name type="scientific">Pisolithus tinctorius Marx 270</name>
    <dbReference type="NCBI Taxonomy" id="870435"/>
    <lineage>
        <taxon>Eukaryota</taxon>
        <taxon>Fungi</taxon>
        <taxon>Dikarya</taxon>
        <taxon>Basidiomycota</taxon>
        <taxon>Agaricomycotina</taxon>
        <taxon>Agaricomycetes</taxon>
        <taxon>Agaricomycetidae</taxon>
        <taxon>Boletales</taxon>
        <taxon>Sclerodermatineae</taxon>
        <taxon>Pisolithaceae</taxon>
        <taxon>Pisolithus</taxon>
    </lineage>
</organism>
<evidence type="ECO:0000256" key="2">
    <source>
        <dbReference type="ARBA" id="ARBA00022737"/>
    </source>
</evidence>
<dbReference type="EMBL" id="KN832095">
    <property type="protein sequence ID" value="KIN94536.1"/>
    <property type="molecule type" value="Genomic_DNA"/>
</dbReference>
<evidence type="ECO:0000259" key="4">
    <source>
        <dbReference type="PROSITE" id="PS50837"/>
    </source>
</evidence>
<feature type="domain" description="NACHT" evidence="4">
    <location>
        <begin position="170"/>
        <end position="318"/>
    </location>
</feature>
<evidence type="ECO:0000313" key="6">
    <source>
        <dbReference type="Proteomes" id="UP000054217"/>
    </source>
</evidence>
<dbReference type="SMART" id="SM00320">
    <property type="entry name" value="WD40"/>
    <property type="match status" value="9"/>
</dbReference>
<feature type="repeat" description="WD" evidence="3">
    <location>
        <begin position="743"/>
        <end position="784"/>
    </location>
</feature>
<dbReference type="InterPro" id="IPR020472">
    <property type="entry name" value="WD40_PAC1"/>
</dbReference>
<dbReference type="PROSITE" id="PS00678">
    <property type="entry name" value="WD_REPEATS_1"/>
    <property type="match status" value="5"/>
</dbReference>
<dbReference type="Gene3D" id="3.40.50.300">
    <property type="entry name" value="P-loop containing nucleotide triphosphate hydrolases"/>
    <property type="match status" value="1"/>
</dbReference>
<feature type="repeat" description="WD" evidence="3">
    <location>
        <begin position="953"/>
        <end position="975"/>
    </location>
</feature>
<protein>
    <recommendedName>
        <fullName evidence="4">NACHT domain-containing protein</fullName>
    </recommendedName>
</protein>
<name>A0A0C3JA11_PISTI</name>
<dbReference type="InParanoid" id="A0A0C3JA11"/>
<sequence>HPYAQIALGILTAASQVSNLDKAVSDLLKMIRGVYEFLAEEDTINNIDSMKDTLAKIAGVICNAVQFIKDYSKTKSFWKRTEKNIGSKTQAFIDGYTMTLNDLMQQYRDRTARDTQINVYHILEDLNLEGMAYAAGAGLDTSKICLDGTRTEILRRIIDWITDPRPNAPRIMWLQGQAGRGKSVIAHTIAAWIKDTGGLGSCFCFARDRLSEHREEKILTTIARDLADRDPSFRRALADVVSKDYSLKTTRDVLQQWQRLLLKPLSRVNGVIVGNVVMVIDALDESGPETSRSRILPLLASQEAAHLPPNFRILLTSRLLPDIEEAFTGCQHLTVTCLDEVPLETAEHDIHLFVSNELRHPHLEDVIGPKEIDQITQKSGGLFEWARVACEFVKRRRAGQTLRERFEDVMALRSGEGGTLLDKTYTTILQTAIPPASLARFRSVMGQILTTLIPLPMSTLQLMRKYFPNEEDHYDIAVILEFMAPVLAGVNDCSPVRPLHASFYDFLTSQSRSRDYFISTSEQYDLSWASLRILCNDLQFNICRLESSYFSNSEERINKYITPHLSYACQFWAQHLQRTTFDPVLAELVRSIVGSERILFWLEILSVIGEFRRAVDTLIYTASWLLPSFEDALGMVQDEIKFIMNFGGAISHSAPHLYISALPFIPSDTRLAKVLMPMFSGLVGVTSGGLREWMAAQLSLEGHAAAVYSVAFSPDGKRIVSGSCDKTVRVWDAERGVQVGSPLQGHTDWVLSVTFSCGGKKIVSGSKDKTVRVWDAERGVQISSPLQGHVGWVGSVAVSPDGMKIVSGSDDETVRIWDAERGVQIGSPLQGHTDWVKSVAFSPDGKRIVSGSKDKTVRVWDTERGMQIGSPLHGHTGLVHSVTFSSDGKRIVSGSEDKTTRFWDTEEGVQLFCLPQGHSGPVSTVAFSPDGQRIVLGSKDNTVRIWDSKSGRIVSGSADKTVRVWDVERSLQIGSSIHRHVGWVESVAFSPDGRRIVSGSSDKTVRIWDAERGMQIGCPLEGHTDWVKASATRLLVTKSRGTNTKTKARNKTSPSTPKLLTKTDSPRELELVPYTGGGKSWRPRLGVVECEVQVYPRVTGLQDRVTGVKSEWPKSRPRDRGQVRLDQNDKTVRVWDAEKSAQIGSPLQGHTGWVHSVVFSPDGKRIVSGSSDKTMRVWDTESHEQLYCLPQSHTGPLSTVAFSLDGTRIASGSYDSTIRTWNTQKYEDIITHHQNSKTPACNANGKHIPAIAHGHFY</sequence>
<reference evidence="5 6" key="1">
    <citation type="submission" date="2014-04" db="EMBL/GenBank/DDBJ databases">
        <authorList>
            <consortium name="DOE Joint Genome Institute"/>
            <person name="Kuo A."/>
            <person name="Kohler A."/>
            <person name="Costa M.D."/>
            <person name="Nagy L.G."/>
            <person name="Floudas D."/>
            <person name="Copeland A."/>
            <person name="Barry K.W."/>
            <person name="Cichocki N."/>
            <person name="Veneault-Fourrey C."/>
            <person name="LaButti K."/>
            <person name="Lindquist E.A."/>
            <person name="Lipzen A."/>
            <person name="Lundell T."/>
            <person name="Morin E."/>
            <person name="Murat C."/>
            <person name="Sun H."/>
            <person name="Tunlid A."/>
            <person name="Henrissat B."/>
            <person name="Grigoriev I.V."/>
            <person name="Hibbett D.S."/>
            <person name="Martin F."/>
            <person name="Nordberg H.P."/>
            <person name="Cantor M.N."/>
            <person name="Hua S.X."/>
        </authorList>
    </citation>
    <scope>NUCLEOTIDE SEQUENCE [LARGE SCALE GENOMIC DNA]</scope>
    <source>
        <strain evidence="5 6">Marx 270</strain>
    </source>
</reference>
<evidence type="ECO:0000256" key="3">
    <source>
        <dbReference type="PROSITE-ProRule" id="PRU00221"/>
    </source>
</evidence>
<dbReference type="HOGENOM" id="CLU_000288_6_3_1"/>
<feature type="repeat" description="WD" evidence="3">
    <location>
        <begin position="872"/>
        <end position="908"/>
    </location>
</feature>
<dbReference type="SUPFAM" id="SSF50998">
    <property type="entry name" value="Quinoprotein alcohol dehydrogenase-like"/>
    <property type="match status" value="1"/>
</dbReference>
<feature type="repeat" description="WD" evidence="3">
    <location>
        <begin position="786"/>
        <end position="827"/>
    </location>
</feature>
<dbReference type="Proteomes" id="UP000054217">
    <property type="component" value="Unassembled WGS sequence"/>
</dbReference>
<dbReference type="GO" id="GO:1990234">
    <property type="term" value="C:transferase complex"/>
    <property type="evidence" value="ECO:0007669"/>
    <property type="project" value="UniProtKB-ARBA"/>
</dbReference>
<dbReference type="PANTHER" id="PTHR22847">
    <property type="entry name" value="WD40 REPEAT PROTEIN"/>
    <property type="match status" value="1"/>
</dbReference>
<dbReference type="InterPro" id="IPR019775">
    <property type="entry name" value="WD40_repeat_CS"/>
</dbReference>
<feature type="repeat" description="WD" evidence="3">
    <location>
        <begin position="977"/>
        <end position="1018"/>
    </location>
</feature>
<dbReference type="Pfam" id="PF00400">
    <property type="entry name" value="WD40"/>
    <property type="match status" value="10"/>
</dbReference>
<dbReference type="PANTHER" id="PTHR22847:SF637">
    <property type="entry name" value="WD REPEAT DOMAIN 5B"/>
    <property type="match status" value="1"/>
</dbReference>
<dbReference type="AlphaFoldDB" id="A0A0C3JA11"/>
<dbReference type="InterPro" id="IPR015943">
    <property type="entry name" value="WD40/YVTN_repeat-like_dom_sf"/>
</dbReference>
<keyword evidence="1 3" id="KW-0853">WD repeat</keyword>
<dbReference type="SUPFAM" id="SSF52540">
    <property type="entry name" value="P-loop containing nucleoside triphosphate hydrolases"/>
    <property type="match status" value="1"/>
</dbReference>
<proteinExistence type="predicted"/>
<dbReference type="InterPro" id="IPR036322">
    <property type="entry name" value="WD40_repeat_dom_sf"/>
</dbReference>
<feature type="repeat" description="WD" evidence="3">
    <location>
        <begin position="1147"/>
        <end position="1188"/>
    </location>
</feature>
<accession>A0A0C3JA11</accession>
<dbReference type="InterPro" id="IPR027417">
    <property type="entry name" value="P-loop_NTPase"/>
</dbReference>
<dbReference type="InterPro" id="IPR001680">
    <property type="entry name" value="WD40_rpt"/>
</dbReference>